<reference evidence="2" key="1">
    <citation type="journal article" date="2015" name="Nat. Genet.">
        <title>The genome and transcriptome of the zoonotic hookworm Ancylostoma ceylanicum identify infection-specific gene families.</title>
        <authorList>
            <person name="Schwarz E.M."/>
            <person name="Hu Y."/>
            <person name="Antoshechkin I."/>
            <person name="Miller M.M."/>
            <person name="Sternberg P.W."/>
            <person name="Aroian R.V."/>
        </authorList>
    </citation>
    <scope>NUCLEOTIDE SEQUENCE</scope>
    <source>
        <strain evidence="2">HY135</strain>
    </source>
</reference>
<accession>A0A016VG67</accession>
<evidence type="ECO:0000313" key="2">
    <source>
        <dbReference type="Proteomes" id="UP000024635"/>
    </source>
</evidence>
<proteinExistence type="predicted"/>
<gene>
    <name evidence="1" type="primary">Acey_s0011.g1364</name>
    <name evidence="1" type="ORF">Y032_0011g1364</name>
</gene>
<dbReference type="EMBL" id="JARK01001347">
    <property type="protein sequence ID" value="EYC25748.1"/>
    <property type="molecule type" value="Genomic_DNA"/>
</dbReference>
<dbReference type="Proteomes" id="UP000024635">
    <property type="component" value="Unassembled WGS sequence"/>
</dbReference>
<name>A0A016VG67_9BILA</name>
<keyword evidence="2" id="KW-1185">Reference proteome</keyword>
<protein>
    <submittedName>
        <fullName evidence="1">Uncharacterized protein</fullName>
    </submittedName>
</protein>
<evidence type="ECO:0000313" key="1">
    <source>
        <dbReference type="EMBL" id="EYC25748.1"/>
    </source>
</evidence>
<organism evidence="1 2">
    <name type="scientific">Ancylostoma ceylanicum</name>
    <dbReference type="NCBI Taxonomy" id="53326"/>
    <lineage>
        <taxon>Eukaryota</taxon>
        <taxon>Metazoa</taxon>
        <taxon>Ecdysozoa</taxon>
        <taxon>Nematoda</taxon>
        <taxon>Chromadorea</taxon>
        <taxon>Rhabditida</taxon>
        <taxon>Rhabditina</taxon>
        <taxon>Rhabditomorpha</taxon>
        <taxon>Strongyloidea</taxon>
        <taxon>Ancylostomatidae</taxon>
        <taxon>Ancylostomatinae</taxon>
        <taxon>Ancylostoma</taxon>
    </lineage>
</organism>
<comment type="caution">
    <text evidence="1">The sequence shown here is derived from an EMBL/GenBank/DDBJ whole genome shotgun (WGS) entry which is preliminary data.</text>
</comment>
<dbReference type="AlphaFoldDB" id="A0A016VG67"/>
<sequence length="117" mass="13376">MHWCSCGNCEIVSSPRENFCCHEVLQVTSSPFSKAIQRVKEKLEDVSGKCIVEHPSFQNLVLNKEVYCLWMEMEDKWTGDEQFGAGKKNMTSFDGKRHVASVYSPCRDDRRIARAVA</sequence>